<proteinExistence type="predicted"/>
<name>A0A317G872_BUTFI</name>
<gene>
    <name evidence="1" type="ORF">CPT75_18055</name>
</gene>
<evidence type="ECO:0000313" key="1">
    <source>
        <dbReference type="EMBL" id="PWT28880.1"/>
    </source>
</evidence>
<comment type="caution">
    <text evidence="1">The sequence shown here is derived from an EMBL/GenBank/DDBJ whole genome shotgun (WGS) entry which is preliminary data.</text>
</comment>
<dbReference type="AlphaFoldDB" id="A0A317G872"/>
<keyword evidence="2" id="KW-1185">Reference proteome</keyword>
<accession>A0A317G872</accession>
<reference evidence="1 2" key="1">
    <citation type="submission" date="2017-09" db="EMBL/GenBank/DDBJ databases">
        <title>High-quality draft genome sequence of Butyrivibrio fibrisolvens INBov1, isolated from cow rumen.</title>
        <authorList>
            <person name="Rodriguez Hernaez J."/>
            <person name="Rivarola M."/>
            <person name="Paniego N."/>
            <person name="Cravero S."/>
            <person name="Ceron Cucchi M."/>
            <person name="Martinez M.C."/>
        </authorList>
    </citation>
    <scope>NUCLEOTIDE SEQUENCE [LARGE SCALE GENOMIC DNA]</scope>
    <source>
        <strain evidence="1 2">INBov1</strain>
    </source>
</reference>
<organism evidence="1 2">
    <name type="scientific">Butyrivibrio fibrisolvens</name>
    <dbReference type="NCBI Taxonomy" id="831"/>
    <lineage>
        <taxon>Bacteria</taxon>
        <taxon>Bacillati</taxon>
        <taxon>Bacillota</taxon>
        <taxon>Clostridia</taxon>
        <taxon>Lachnospirales</taxon>
        <taxon>Lachnospiraceae</taxon>
        <taxon>Butyrivibrio</taxon>
    </lineage>
</organism>
<dbReference type="Proteomes" id="UP000245488">
    <property type="component" value="Chromosome"/>
</dbReference>
<dbReference type="RefSeq" id="WP_110073932.1">
    <property type="nucleotide sequence ID" value="NZ_CM009896.1"/>
</dbReference>
<dbReference type="EMBL" id="NXNG01000001">
    <property type="protein sequence ID" value="PWT28880.1"/>
    <property type="molecule type" value="Genomic_DNA"/>
</dbReference>
<evidence type="ECO:0000313" key="2">
    <source>
        <dbReference type="Proteomes" id="UP000245488"/>
    </source>
</evidence>
<sequence length="68" mass="7520">MGKIRNDQYQYKSNNGRWVSIKDKGSIPKENPADGRAAGLKEDYGRKGLFGGGVLPLLLHISTPLYKT</sequence>
<protein>
    <submittedName>
        <fullName evidence="1">Uncharacterized protein</fullName>
    </submittedName>
</protein>